<evidence type="ECO:0000256" key="8">
    <source>
        <dbReference type="ARBA" id="ARBA00022777"/>
    </source>
</evidence>
<comment type="catalytic activity">
    <reaction evidence="12">
        <text>L-threonyl-[protein] + ATP = O-phospho-L-threonyl-[protein] + ADP + H(+)</text>
        <dbReference type="Rhea" id="RHEA:46608"/>
        <dbReference type="Rhea" id="RHEA-COMP:11060"/>
        <dbReference type="Rhea" id="RHEA-COMP:11605"/>
        <dbReference type="ChEBI" id="CHEBI:15378"/>
        <dbReference type="ChEBI" id="CHEBI:30013"/>
        <dbReference type="ChEBI" id="CHEBI:30616"/>
        <dbReference type="ChEBI" id="CHEBI:61977"/>
        <dbReference type="ChEBI" id="CHEBI:456216"/>
        <dbReference type="EC" id="2.7.11.1"/>
    </reaction>
</comment>
<dbReference type="Pfam" id="PF00069">
    <property type="entry name" value="Pkinase"/>
    <property type="match status" value="1"/>
</dbReference>
<dbReference type="Proteomes" id="UP000257109">
    <property type="component" value="Unassembled WGS sequence"/>
</dbReference>
<evidence type="ECO:0000256" key="7">
    <source>
        <dbReference type="ARBA" id="ARBA00022741"/>
    </source>
</evidence>
<dbReference type="InterPro" id="IPR011009">
    <property type="entry name" value="Kinase-like_dom_sf"/>
</dbReference>
<keyword evidence="7" id="KW-0547">Nucleotide-binding</keyword>
<dbReference type="SUPFAM" id="SSF56112">
    <property type="entry name" value="Protein kinase-like (PK-like)"/>
    <property type="match status" value="1"/>
</dbReference>
<evidence type="ECO:0000256" key="1">
    <source>
        <dbReference type="ARBA" id="ARBA00004162"/>
    </source>
</evidence>
<dbReference type="GO" id="GO:0005886">
    <property type="term" value="C:plasma membrane"/>
    <property type="evidence" value="ECO:0007669"/>
    <property type="project" value="UniProtKB-SubCell"/>
</dbReference>
<dbReference type="InterPro" id="IPR000719">
    <property type="entry name" value="Prot_kinase_dom"/>
</dbReference>
<comment type="catalytic activity">
    <reaction evidence="13">
        <text>L-seryl-[protein] + ATP = O-phospho-L-seryl-[protein] + ADP + H(+)</text>
        <dbReference type="Rhea" id="RHEA:17989"/>
        <dbReference type="Rhea" id="RHEA-COMP:9863"/>
        <dbReference type="Rhea" id="RHEA-COMP:11604"/>
        <dbReference type="ChEBI" id="CHEBI:15378"/>
        <dbReference type="ChEBI" id="CHEBI:29999"/>
        <dbReference type="ChEBI" id="CHEBI:30616"/>
        <dbReference type="ChEBI" id="CHEBI:83421"/>
        <dbReference type="ChEBI" id="CHEBI:456216"/>
        <dbReference type="EC" id="2.7.11.1"/>
    </reaction>
</comment>
<accession>A0A371HQR1</accession>
<reference evidence="15" key="1">
    <citation type="submission" date="2018-05" db="EMBL/GenBank/DDBJ databases">
        <title>Draft genome of Mucuna pruriens seed.</title>
        <authorList>
            <person name="Nnadi N.E."/>
            <person name="Vos R."/>
            <person name="Hasami M.H."/>
            <person name="Devisetty U.K."/>
            <person name="Aguiy J.C."/>
        </authorList>
    </citation>
    <scope>NUCLEOTIDE SEQUENCE [LARGE SCALE GENOMIC DNA]</scope>
    <source>
        <strain evidence="15">JCA_2017</strain>
    </source>
</reference>
<organism evidence="15 16">
    <name type="scientific">Mucuna pruriens</name>
    <name type="common">Velvet bean</name>
    <name type="synonym">Dolichos pruriens</name>
    <dbReference type="NCBI Taxonomy" id="157652"/>
    <lineage>
        <taxon>Eukaryota</taxon>
        <taxon>Viridiplantae</taxon>
        <taxon>Streptophyta</taxon>
        <taxon>Embryophyta</taxon>
        <taxon>Tracheophyta</taxon>
        <taxon>Spermatophyta</taxon>
        <taxon>Magnoliopsida</taxon>
        <taxon>eudicotyledons</taxon>
        <taxon>Gunneridae</taxon>
        <taxon>Pentapetalae</taxon>
        <taxon>rosids</taxon>
        <taxon>fabids</taxon>
        <taxon>Fabales</taxon>
        <taxon>Fabaceae</taxon>
        <taxon>Papilionoideae</taxon>
        <taxon>50 kb inversion clade</taxon>
        <taxon>NPAAA clade</taxon>
        <taxon>indigoferoid/millettioid clade</taxon>
        <taxon>Phaseoleae</taxon>
        <taxon>Mucuna</taxon>
    </lineage>
</organism>
<evidence type="ECO:0000256" key="12">
    <source>
        <dbReference type="ARBA" id="ARBA00047899"/>
    </source>
</evidence>
<comment type="subcellular location">
    <subcellularLocation>
        <location evidence="1">Cell membrane</location>
        <topology evidence="1">Single-pass membrane protein</topology>
    </subcellularLocation>
</comment>
<evidence type="ECO:0000256" key="2">
    <source>
        <dbReference type="ARBA" id="ARBA00012513"/>
    </source>
</evidence>
<dbReference type="Gene3D" id="1.10.510.10">
    <property type="entry name" value="Transferase(Phosphotransferase) domain 1"/>
    <property type="match status" value="1"/>
</dbReference>
<dbReference type="OrthoDB" id="4062651at2759"/>
<name>A0A371HQR1_MUCPR</name>
<dbReference type="GO" id="GO:0004674">
    <property type="term" value="F:protein serine/threonine kinase activity"/>
    <property type="evidence" value="ECO:0007669"/>
    <property type="project" value="UniProtKB-KW"/>
</dbReference>
<keyword evidence="8" id="KW-0418">Kinase</keyword>
<keyword evidence="11" id="KW-0472">Membrane</keyword>
<evidence type="ECO:0000256" key="10">
    <source>
        <dbReference type="ARBA" id="ARBA00022989"/>
    </source>
</evidence>
<keyword evidence="5" id="KW-0808">Transferase</keyword>
<evidence type="ECO:0000256" key="4">
    <source>
        <dbReference type="ARBA" id="ARBA00022527"/>
    </source>
</evidence>
<dbReference type="AlphaFoldDB" id="A0A371HQR1"/>
<dbReference type="GO" id="GO:0005524">
    <property type="term" value="F:ATP binding"/>
    <property type="evidence" value="ECO:0007669"/>
    <property type="project" value="UniProtKB-KW"/>
</dbReference>
<evidence type="ECO:0000256" key="5">
    <source>
        <dbReference type="ARBA" id="ARBA00022679"/>
    </source>
</evidence>
<evidence type="ECO:0000313" key="16">
    <source>
        <dbReference type="Proteomes" id="UP000257109"/>
    </source>
</evidence>
<evidence type="ECO:0000256" key="3">
    <source>
        <dbReference type="ARBA" id="ARBA00022475"/>
    </source>
</evidence>
<keyword evidence="10" id="KW-1133">Transmembrane helix</keyword>
<dbReference type="PANTHER" id="PTHR47982">
    <property type="entry name" value="PROLINE-RICH RECEPTOR-LIKE PROTEIN KINASE PERK4"/>
    <property type="match status" value="1"/>
</dbReference>
<protein>
    <recommendedName>
        <fullName evidence="2">non-specific serine/threonine protein kinase</fullName>
        <ecNumber evidence="2">2.7.11.1</ecNumber>
    </recommendedName>
</protein>
<keyword evidence="4" id="KW-0723">Serine/threonine-protein kinase</keyword>
<evidence type="ECO:0000256" key="13">
    <source>
        <dbReference type="ARBA" id="ARBA00048679"/>
    </source>
</evidence>
<sequence length="264" mass="28919">MNSGSPRIIHRDIKASNVLLDHSFEAKLYITHITNLVLLKLIDYANVSDFGLAKLTTDNNTHVSTRVMGTFGYLAPEYASSGKLTEKSDVFSFGVMLLELVTGKRPVDPTNAMEDSLVDWARPLLNKGLEDGNFGELVDPFLQGNYNVQEMTRMAACAAASIRHSAKKRSKMSQIVRALEGDVSLEDLKDGMKLAGNGNGNGNGNKISSVYPSSGSSEYDTMQYNADMIKFRQAIMESQEFATSDSVEISSKEMKEIGIIVKSV</sequence>
<proteinExistence type="predicted"/>
<keyword evidence="16" id="KW-1185">Reference proteome</keyword>
<evidence type="ECO:0000313" key="15">
    <source>
        <dbReference type="EMBL" id="RDY05140.1"/>
    </source>
</evidence>
<feature type="domain" description="Protein kinase" evidence="14">
    <location>
        <begin position="1"/>
        <end position="167"/>
    </location>
</feature>
<evidence type="ECO:0000256" key="6">
    <source>
        <dbReference type="ARBA" id="ARBA00022692"/>
    </source>
</evidence>
<dbReference type="PROSITE" id="PS00108">
    <property type="entry name" value="PROTEIN_KINASE_ST"/>
    <property type="match status" value="1"/>
</dbReference>
<gene>
    <name evidence="15" type="primary">PERK4</name>
    <name evidence="15" type="ORF">CR513_11053</name>
</gene>
<comment type="caution">
    <text evidence="15">The sequence shown here is derived from an EMBL/GenBank/DDBJ whole genome shotgun (WGS) entry which is preliminary data.</text>
</comment>
<dbReference type="PROSITE" id="PS50011">
    <property type="entry name" value="PROTEIN_KINASE_DOM"/>
    <property type="match status" value="1"/>
</dbReference>
<keyword evidence="6" id="KW-0812">Transmembrane</keyword>
<keyword evidence="9" id="KW-0067">ATP-binding</keyword>
<dbReference type="PANTHER" id="PTHR47982:SF41">
    <property type="entry name" value="NON-SPECIFIC SERINE_THREONINE PROTEIN KINASE"/>
    <property type="match status" value="1"/>
</dbReference>
<dbReference type="InterPro" id="IPR008271">
    <property type="entry name" value="Ser/Thr_kinase_AS"/>
</dbReference>
<dbReference type="FunFam" id="1.10.510.10:FF:000173">
    <property type="entry name" value="proline-rich receptor-like protein kinase PERK8"/>
    <property type="match status" value="1"/>
</dbReference>
<evidence type="ECO:0000256" key="9">
    <source>
        <dbReference type="ARBA" id="ARBA00022840"/>
    </source>
</evidence>
<evidence type="ECO:0000256" key="11">
    <source>
        <dbReference type="ARBA" id="ARBA00023136"/>
    </source>
</evidence>
<dbReference type="EC" id="2.7.11.1" evidence="2"/>
<evidence type="ECO:0000259" key="14">
    <source>
        <dbReference type="PROSITE" id="PS50011"/>
    </source>
</evidence>
<dbReference type="InterPro" id="IPR047117">
    <property type="entry name" value="PERK1-13-like"/>
</dbReference>
<dbReference type="EMBL" id="QJKJ01001937">
    <property type="protein sequence ID" value="RDY05140.1"/>
    <property type="molecule type" value="Genomic_DNA"/>
</dbReference>
<feature type="non-terminal residue" evidence="15">
    <location>
        <position position="1"/>
    </location>
</feature>
<keyword evidence="3" id="KW-1003">Cell membrane</keyword>